<dbReference type="RefSeq" id="WP_250860728.1">
    <property type="nucleotide sequence ID" value="NZ_JAGSOJ010000004.1"/>
</dbReference>
<dbReference type="InterPro" id="IPR009910">
    <property type="entry name" value="DUF1450"/>
</dbReference>
<name>A0A9J6P818_9CLOT</name>
<evidence type="ECO:0000313" key="2">
    <source>
        <dbReference type="Proteomes" id="UP001056429"/>
    </source>
</evidence>
<proteinExistence type="predicted"/>
<reference evidence="1" key="2">
    <citation type="submission" date="2021-04" db="EMBL/GenBank/DDBJ databases">
        <authorList>
            <person name="Dong X."/>
        </authorList>
    </citation>
    <scope>NUCLEOTIDE SEQUENCE</scope>
    <source>
        <strain evidence="1">ZWT</strain>
    </source>
</reference>
<keyword evidence="2" id="KW-1185">Reference proteome</keyword>
<comment type="caution">
    <text evidence="1">The sequence shown here is derived from an EMBL/GenBank/DDBJ whole genome shotgun (WGS) entry which is preliminary data.</text>
</comment>
<reference evidence="1" key="1">
    <citation type="journal article" date="2021" name="mSystems">
        <title>Bacteria and Archaea Synergistically Convert Glycine Betaine to Biogenic Methane in the Formosa Cold Seep of the South China Sea.</title>
        <authorList>
            <person name="Li L."/>
            <person name="Zhang W."/>
            <person name="Zhang S."/>
            <person name="Song L."/>
            <person name="Sun Q."/>
            <person name="Zhang H."/>
            <person name="Xiang H."/>
            <person name="Dong X."/>
        </authorList>
    </citation>
    <scope>NUCLEOTIDE SEQUENCE</scope>
    <source>
        <strain evidence="1">ZWT</strain>
    </source>
</reference>
<accession>A0A9J6P818</accession>
<dbReference type="AlphaFoldDB" id="A0A9J6P818"/>
<gene>
    <name evidence="1" type="ORF">KDK92_17755</name>
</gene>
<organism evidence="1 2">
    <name type="scientific">Oceanirhabdus seepicola</name>
    <dbReference type="NCBI Taxonomy" id="2828781"/>
    <lineage>
        <taxon>Bacteria</taxon>
        <taxon>Bacillati</taxon>
        <taxon>Bacillota</taxon>
        <taxon>Clostridia</taxon>
        <taxon>Eubacteriales</taxon>
        <taxon>Clostridiaceae</taxon>
        <taxon>Oceanirhabdus</taxon>
    </lineage>
</organism>
<dbReference type="Pfam" id="PF07293">
    <property type="entry name" value="DUF1450"/>
    <property type="match status" value="1"/>
</dbReference>
<evidence type="ECO:0000313" key="1">
    <source>
        <dbReference type="EMBL" id="MCM1991584.1"/>
    </source>
</evidence>
<protein>
    <submittedName>
        <fullName evidence="1">DUF1450 domain-containing protein</fullName>
    </submittedName>
</protein>
<sequence>MKEIKFCENNFGYETENVVNKLKETLQNTKVEVSPCLGHCGECAEGPFALVDDEFISADTAETLYNKIINHLTS</sequence>
<dbReference type="Proteomes" id="UP001056429">
    <property type="component" value="Unassembled WGS sequence"/>
</dbReference>
<dbReference type="EMBL" id="JAGSOJ010000004">
    <property type="protein sequence ID" value="MCM1991584.1"/>
    <property type="molecule type" value="Genomic_DNA"/>
</dbReference>